<reference evidence="1 2" key="2">
    <citation type="submission" date="2019-04" db="EMBL/GenBank/DDBJ databases">
        <title>The genome sequence of big-headed turtle.</title>
        <authorList>
            <person name="Gong S."/>
        </authorList>
    </citation>
    <scope>NUCLEOTIDE SEQUENCE [LARGE SCALE GENOMIC DNA]</scope>
    <source>
        <strain evidence="1">DO16091913</strain>
        <tissue evidence="1">Muscle</tissue>
    </source>
</reference>
<accession>A0A4D9DIK9</accession>
<keyword evidence="2" id="KW-1185">Reference proteome</keyword>
<dbReference type="EMBL" id="QXTE01000510">
    <property type="protein sequence ID" value="TFJ97305.1"/>
    <property type="molecule type" value="Genomic_DNA"/>
</dbReference>
<sequence>MDQNLSSKAPCFLPPLIPTHCPCPSQAPASLLDLLTPALQLLFKKTCEFKELNFYEHVTGTDQTQQETKNPAGGERVCMIPALKHRGRCSGYGNGETSL</sequence>
<proteinExistence type="predicted"/>
<dbReference type="GO" id="GO:0016787">
    <property type="term" value="F:hydrolase activity"/>
    <property type="evidence" value="ECO:0007669"/>
    <property type="project" value="UniProtKB-KW"/>
</dbReference>
<comment type="caution">
    <text evidence="1">The sequence shown here is derived from an EMBL/GenBank/DDBJ whole genome shotgun (WGS) entry which is preliminary data.</text>
</comment>
<name>A0A4D9DIK9_9SAUR</name>
<reference evidence="1 2" key="1">
    <citation type="submission" date="2019-04" db="EMBL/GenBank/DDBJ databases">
        <title>Draft genome of the big-headed turtle Platysternon megacephalum.</title>
        <authorList>
            <person name="Gong S."/>
        </authorList>
    </citation>
    <scope>NUCLEOTIDE SEQUENCE [LARGE SCALE GENOMIC DNA]</scope>
    <source>
        <strain evidence="1">DO16091913</strain>
        <tissue evidence="1">Muscle</tissue>
    </source>
</reference>
<keyword evidence="1" id="KW-0378">Hydrolase</keyword>
<organism evidence="1 2">
    <name type="scientific">Platysternon megacephalum</name>
    <name type="common">big-headed turtle</name>
    <dbReference type="NCBI Taxonomy" id="55544"/>
    <lineage>
        <taxon>Eukaryota</taxon>
        <taxon>Metazoa</taxon>
        <taxon>Chordata</taxon>
        <taxon>Craniata</taxon>
        <taxon>Vertebrata</taxon>
        <taxon>Euteleostomi</taxon>
        <taxon>Archelosauria</taxon>
        <taxon>Testudinata</taxon>
        <taxon>Testudines</taxon>
        <taxon>Cryptodira</taxon>
        <taxon>Durocryptodira</taxon>
        <taxon>Testudinoidea</taxon>
        <taxon>Platysternidae</taxon>
        <taxon>Platysternon</taxon>
    </lineage>
</organism>
<evidence type="ECO:0000313" key="1">
    <source>
        <dbReference type="EMBL" id="TFJ97305.1"/>
    </source>
</evidence>
<protein>
    <submittedName>
        <fullName evidence="1">Ubiquitin carboxyl-terminal hydrolase 12</fullName>
    </submittedName>
</protein>
<dbReference type="AlphaFoldDB" id="A0A4D9DIK9"/>
<dbReference type="Proteomes" id="UP000297703">
    <property type="component" value="Unassembled WGS sequence"/>
</dbReference>
<gene>
    <name evidence="1" type="ORF">DR999_PMT20861</name>
</gene>
<evidence type="ECO:0000313" key="2">
    <source>
        <dbReference type="Proteomes" id="UP000297703"/>
    </source>
</evidence>